<comment type="caution">
    <text evidence="2">The sequence shown here is derived from an EMBL/GenBank/DDBJ whole genome shotgun (WGS) entry which is preliminary data.</text>
</comment>
<dbReference type="Proteomes" id="UP001193081">
    <property type="component" value="Unassembled WGS sequence"/>
</dbReference>
<dbReference type="InterPro" id="IPR048769">
    <property type="entry name" value="HepT-like_dom"/>
</dbReference>
<gene>
    <name evidence="2" type="ORF">EYB53_003375</name>
</gene>
<dbReference type="EMBL" id="SIJK02000004">
    <property type="protein sequence ID" value="MBP1464745.1"/>
    <property type="molecule type" value="Genomic_DNA"/>
</dbReference>
<evidence type="ECO:0000313" key="3">
    <source>
        <dbReference type="Proteomes" id="UP001193081"/>
    </source>
</evidence>
<sequence>MRERKDVEYTVQIATAAWEGACDFPDQQTHFLNSLALSLHNFYNGLERIFETIARQLDPTFPVGERWHRDLLMQMGREIPGVRPALLSAGSVEMLDEFLAFRHRVRNIYTFQLDAERLHALLDRLPVTWRTVQADLEVFEALLRDATEGSEA</sequence>
<protein>
    <recommendedName>
        <fullName evidence="1">HepT-like domain-containing protein</fullName>
    </recommendedName>
</protein>
<feature type="domain" description="HepT-like" evidence="1">
    <location>
        <begin position="35"/>
        <end position="141"/>
    </location>
</feature>
<dbReference type="RefSeq" id="WP_135476759.1">
    <property type="nucleotide sequence ID" value="NZ_SIJK02000004.1"/>
</dbReference>
<proteinExistence type="predicted"/>
<evidence type="ECO:0000259" key="1">
    <source>
        <dbReference type="Pfam" id="PF20797"/>
    </source>
</evidence>
<keyword evidence="3" id="KW-1185">Reference proteome</keyword>
<organism evidence="2 3">
    <name type="scientific">Candidatus Chloroploca mongolica</name>
    <dbReference type="NCBI Taxonomy" id="2528176"/>
    <lineage>
        <taxon>Bacteria</taxon>
        <taxon>Bacillati</taxon>
        <taxon>Chloroflexota</taxon>
        <taxon>Chloroflexia</taxon>
        <taxon>Chloroflexales</taxon>
        <taxon>Chloroflexineae</taxon>
        <taxon>Oscillochloridaceae</taxon>
        <taxon>Candidatus Chloroploca</taxon>
    </lineage>
</organism>
<evidence type="ECO:0000313" key="2">
    <source>
        <dbReference type="EMBL" id="MBP1464745.1"/>
    </source>
</evidence>
<name>A0ABS4D5N3_9CHLR</name>
<accession>A0ABS4D5N3</accession>
<reference evidence="2 3" key="1">
    <citation type="submission" date="2021-03" db="EMBL/GenBank/DDBJ databases">
        <authorList>
            <person name="Grouzdev D.S."/>
        </authorList>
    </citation>
    <scope>NUCLEOTIDE SEQUENCE [LARGE SCALE GENOMIC DNA]</scope>
    <source>
        <strain evidence="2 3">M50-1</strain>
    </source>
</reference>
<dbReference type="Pfam" id="PF20797">
    <property type="entry name" value="HepT-like_2"/>
    <property type="match status" value="1"/>
</dbReference>